<evidence type="ECO:0000313" key="1">
    <source>
        <dbReference type="EMBL" id="BBO34509.1"/>
    </source>
</evidence>
<organism evidence="1 2">
    <name type="scientific">Lacipirellula parvula</name>
    <dbReference type="NCBI Taxonomy" id="2650471"/>
    <lineage>
        <taxon>Bacteria</taxon>
        <taxon>Pseudomonadati</taxon>
        <taxon>Planctomycetota</taxon>
        <taxon>Planctomycetia</taxon>
        <taxon>Pirellulales</taxon>
        <taxon>Lacipirellulaceae</taxon>
        <taxon>Lacipirellula</taxon>
    </lineage>
</organism>
<dbReference type="EMBL" id="AP021861">
    <property type="protein sequence ID" value="BBO34509.1"/>
    <property type="molecule type" value="Genomic_DNA"/>
</dbReference>
<reference evidence="2" key="1">
    <citation type="submission" date="2019-10" db="EMBL/GenBank/DDBJ databases">
        <title>Lacipirellula parvula gen. nov., sp. nov., representing a lineage of planctomycetes widespread in freshwater anoxic habitats, and description of the family Lacipirellulaceae.</title>
        <authorList>
            <person name="Dedysh S.N."/>
            <person name="Kulichevskaya I.S."/>
            <person name="Beletsky A.V."/>
            <person name="Rakitin A.L."/>
            <person name="Mardanov A.V."/>
            <person name="Ivanova A.A."/>
            <person name="Saltykova V.X."/>
            <person name="Rijpstra W.I.C."/>
            <person name="Sinninghe Damste J.S."/>
            <person name="Ravin N.V."/>
        </authorList>
    </citation>
    <scope>NUCLEOTIDE SEQUENCE [LARGE SCALE GENOMIC DNA]</scope>
    <source>
        <strain evidence="2">PX69</strain>
    </source>
</reference>
<sequence length="181" mass="19675">MASGMRQKWRRVGRALVGSSACSRLGVESMPPRRVLQMISGGSLWLGARRLRGERRVLPWGGCRQRTRSMCTCDHNSRLGCGILATSFGQGRVAGVWGACSALAVENTPPCGSTVGSQSPTVGLWVHALLDQSRTLIARLLGKECRQRSHILATTVRSNLYYASRRFSGKALVNSGFRRSG</sequence>
<proteinExistence type="predicted"/>
<dbReference type="AlphaFoldDB" id="A0A5K7XN36"/>
<gene>
    <name evidence="1" type="ORF">PLANPX_4121</name>
</gene>
<evidence type="ECO:0000313" key="2">
    <source>
        <dbReference type="Proteomes" id="UP000326837"/>
    </source>
</evidence>
<dbReference type="Proteomes" id="UP000326837">
    <property type="component" value="Chromosome"/>
</dbReference>
<accession>A0A5K7XN36</accession>
<keyword evidence="2" id="KW-1185">Reference proteome</keyword>
<protein>
    <submittedName>
        <fullName evidence="1">Uncharacterized protein</fullName>
    </submittedName>
</protein>
<name>A0A5K7XN36_9BACT</name>
<dbReference type="KEGG" id="lpav:PLANPX_4121"/>